<keyword evidence="1" id="KW-1015">Disulfide bond</keyword>
<dbReference type="SUPFAM" id="SSF57567">
    <property type="entry name" value="Serine protease inhibitors"/>
    <property type="match status" value="1"/>
</dbReference>
<accession>A0A9W8CAY7</accession>
<dbReference type="PANTHER" id="PTHR11339">
    <property type="entry name" value="EXTRACELLULAR MATRIX GLYCOPROTEIN RELATED"/>
    <property type="match status" value="1"/>
</dbReference>
<keyword evidence="2" id="KW-0325">Glycoprotein</keyword>
<evidence type="ECO:0000313" key="5">
    <source>
        <dbReference type="Proteomes" id="UP001059041"/>
    </source>
</evidence>
<dbReference type="AlphaFoldDB" id="A0A9W8CAY7"/>
<comment type="caution">
    <text evidence="4">The sequence shown here is derived from an EMBL/GenBank/DDBJ whole genome shotgun (WGS) entry which is preliminary data.</text>
</comment>
<feature type="domain" description="VWFD" evidence="3">
    <location>
        <begin position="125"/>
        <end position="307"/>
    </location>
</feature>
<dbReference type="EMBL" id="JAFHDT010000001">
    <property type="protein sequence ID" value="KAI7814001.1"/>
    <property type="molecule type" value="Genomic_DNA"/>
</dbReference>
<dbReference type="Proteomes" id="UP001059041">
    <property type="component" value="Linkage Group LG1"/>
</dbReference>
<evidence type="ECO:0000256" key="2">
    <source>
        <dbReference type="ARBA" id="ARBA00023180"/>
    </source>
</evidence>
<gene>
    <name evidence="4" type="ORF">IRJ41_006001</name>
</gene>
<organism evidence="4 5">
    <name type="scientific">Triplophysa rosa</name>
    <name type="common">Cave loach</name>
    <dbReference type="NCBI Taxonomy" id="992332"/>
    <lineage>
        <taxon>Eukaryota</taxon>
        <taxon>Metazoa</taxon>
        <taxon>Chordata</taxon>
        <taxon>Craniata</taxon>
        <taxon>Vertebrata</taxon>
        <taxon>Euteleostomi</taxon>
        <taxon>Actinopterygii</taxon>
        <taxon>Neopterygii</taxon>
        <taxon>Teleostei</taxon>
        <taxon>Ostariophysi</taxon>
        <taxon>Cypriniformes</taxon>
        <taxon>Nemacheilidae</taxon>
        <taxon>Triplophysa</taxon>
    </lineage>
</organism>
<evidence type="ECO:0000259" key="3">
    <source>
        <dbReference type="PROSITE" id="PS51233"/>
    </source>
</evidence>
<dbReference type="Pfam" id="PF08742">
    <property type="entry name" value="C8"/>
    <property type="match status" value="1"/>
</dbReference>
<protein>
    <submittedName>
        <fullName evidence="4">Mucin-5AC-like</fullName>
    </submittedName>
</protein>
<sequence>MFFFSTGSVIYNKTDGDGWCYTAKCVKTEEKKCDVVVTQGPCPTTVPPTTVPPTTSGNCDYHVPPLRNGESVNVGNCHVDTCMNGTIEHAPVQCGPVKYPVCENQYPPVKVPDESGCCYKYECQCICNGFGDPHYITFDGTYYPFQGNCSYVLVKEIDPKYNFSVIIDNVFCDAEDGLSCPKSLTIYYKSFEILMSQELSNSVLNNVIYVNHRRFSLPFQNEDFRITENGIESLVVIPAINAQISFTGMMFSIHLPWQYFHGNTEGQCGTCDNNQTDDCRLPNGTVISSCQDMAPHWNVNNSNSVCPPPKPEPTPKPCQPPKICEIFESEIFAKCHNLVPFKPFVKGCIYDVCNMNKTMGCASLQAYADECALAGVCVDWRSATDGVCDFECKAPQVYQACGPEVEPTCDERFNLKYIYRRDAFRALESMTWEGCYCPNGTTLLSSAYDICVPTCGECTFTPVAIEADLKNVWM</sequence>
<dbReference type="InterPro" id="IPR036084">
    <property type="entry name" value="Ser_inhib-like_sf"/>
</dbReference>
<dbReference type="PROSITE" id="PS51233">
    <property type="entry name" value="VWFD"/>
    <property type="match status" value="1"/>
</dbReference>
<reference evidence="4" key="1">
    <citation type="submission" date="2021-02" db="EMBL/GenBank/DDBJ databases">
        <title>Comparative genomics reveals that relaxation of natural selection precedes convergent phenotypic evolution of cavefish.</title>
        <authorList>
            <person name="Peng Z."/>
        </authorList>
    </citation>
    <scope>NUCLEOTIDE SEQUENCE</scope>
    <source>
        <tissue evidence="4">Muscle</tissue>
    </source>
</reference>
<dbReference type="SMART" id="SM00216">
    <property type="entry name" value="VWD"/>
    <property type="match status" value="1"/>
</dbReference>
<dbReference type="SMART" id="SM00832">
    <property type="entry name" value="C8"/>
    <property type="match status" value="1"/>
</dbReference>
<name>A0A9W8CAY7_TRIRA</name>
<dbReference type="Gene3D" id="2.10.25.10">
    <property type="entry name" value="Laminin"/>
    <property type="match status" value="1"/>
</dbReference>
<evidence type="ECO:0000313" key="4">
    <source>
        <dbReference type="EMBL" id="KAI7814001.1"/>
    </source>
</evidence>
<dbReference type="InterPro" id="IPR014853">
    <property type="entry name" value="VWF/SSPO/ZAN-like_Cys-rich_dom"/>
</dbReference>
<dbReference type="InterPro" id="IPR001846">
    <property type="entry name" value="VWF_type-D"/>
</dbReference>
<dbReference type="PANTHER" id="PTHR11339:SF406">
    <property type="entry name" value="MUCIN-5AC-LIKE"/>
    <property type="match status" value="1"/>
</dbReference>
<proteinExistence type="predicted"/>
<evidence type="ECO:0000256" key="1">
    <source>
        <dbReference type="ARBA" id="ARBA00023157"/>
    </source>
</evidence>
<dbReference type="Pfam" id="PF00094">
    <property type="entry name" value="VWD"/>
    <property type="match status" value="1"/>
</dbReference>
<keyword evidence="5" id="KW-1185">Reference proteome</keyword>
<dbReference type="InterPro" id="IPR050780">
    <property type="entry name" value="Mucin_vWF_Thrombospondin_sf"/>
</dbReference>